<comment type="caution">
    <text evidence="2">The sequence shown here is derived from an EMBL/GenBank/DDBJ whole genome shotgun (WGS) entry which is preliminary data.</text>
</comment>
<sequence>MDFSSADFALAVNTIQVTRNGLLALNWLLLYEWLATLPEEVELWQTTLRKPAPNGRASSALSSSPCKYWPQASVMLMRAYAFTGRSVRVLVFLLSFYTALVGIAVWFFCFSIVPLPGIVFEVLGGTGCFPDFTRPGAAWHLVLTMGASVGMDSISLLIIAIVLTSNFSIVYVPAAREAL</sequence>
<dbReference type="EMBL" id="JARKIB010000008">
    <property type="protein sequence ID" value="KAJ7777391.1"/>
    <property type="molecule type" value="Genomic_DNA"/>
</dbReference>
<feature type="transmembrane region" description="Helical" evidence="1">
    <location>
        <begin position="154"/>
        <end position="174"/>
    </location>
</feature>
<dbReference type="AlphaFoldDB" id="A0AAD7K5B3"/>
<keyword evidence="1" id="KW-0812">Transmembrane</keyword>
<reference evidence="2" key="1">
    <citation type="submission" date="2023-03" db="EMBL/GenBank/DDBJ databases">
        <title>Massive genome expansion in bonnet fungi (Mycena s.s.) driven by repeated elements and novel gene families across ecological guilds.</title>
        <authorList>
            <consortium name="Lawrence Berkeley National Laboratory"/>
            <person name="Harder C.B."/>
            <person name="Miyauchi S."/>
            <person name="Viragh M."/>
            <person name="Kuo A."/>
            <person name="Thoen E."/>
            <person name="Andreopoulos B."/>
            <person name="Lu D."/>
            <person name="Skrede I."/>
            <person name="Drula E."/>
            <person name="Henrissat B."/>
            <person name="Morin E."/>
            <person name="Kohler A."/>
            <person name="Barry K."/>
            <person name="LaButti K."/>
            <person name="Morin E."/>
            <person name="Salamov A."/>
            <person name="Lipzen A."/>
            <person name="Mereny Z."/>
            <person name="Hegedus B."/>
            <person name="Baldrian P."/>
            <person name="Stursova M."/>
            <person name="Weitz H."/>
            <person name="Taylor A."/>
            <person name="Grigoriev I.V."/>
            <person name="Nagy L.G."/>
            <person name="Martin F."/>
            <person name="Kauserud H."/>
        </authorList>
    </citation>
    <scope>NUCLEOTIDE SEQUENCE</scope>
    <source>
        <strain evidence="2">CBHHK182m</strain>
    </source>
</reference>
<evidence type="ECO:0000256" key="1">
    <source>
        <dbReference type="SAM" id="Phobius"/>
    </source>
</evidence>
<keyword evidence="1" id="KW-1133">Transmembrane helix</keyword>
<gene>
    <name evidence="2" type="ORF">B0H16DRAFT_1712397</name>
</gene>
<dbReference type="Proteomes" id="UP001215598">
    <property type="component" value="Unassembled WGS sequence"/>
</dbReference>
<keyword evidence="3" id="KW-1185">Reference proteome</keyword>
<proteinExistence type="predicted"/>
<keyword evidence="1" id="KW-0472">Membrane</keyword>
<evidence type="ECO:0000313" key="3">
    <source>
        <dbReference type="Proteomes" id="UP001215598"/>
    </source>
</evidence>
<evidence type="ECO:0000313" key="2">
    <source>
        <dbReference type="EMBL" id="KAJ7777391.1"/>
    </source>
</evidence>
<accession>A0AAD7K5B3</accession>
<protein>
    <submittedName>
        <fullName evidence="2">Uncharacterized protein</fullName>
    </submittedName>
</protein>
<feature type="transmembrane region" description="Helical" evidence="1">
    <location>
        <begin position="87"/>
        <end position="113"/>
    </location>
</feature>
<organism evidence="2 3">
    <name type="scientific">Mycena metata</name>
    <dbReference type="NCBI Taxonomy" id="1033252"/>
    <lineage>
        <taxon>Eukaryota</taxon>
        <taxon>Fungi</taxon>
        <taxon>Dikarya</taxon>
        <taxon>Basidiomycota</taxon>
        <taxon>Agaricomycotina</taxon>
        <taxon>Agaricomycetes</taxon>
        <taxon>Agaricomycetidae</taxon>
        <taxon>Agaricales</taxon>
        <taxon>Marasmiineae</taxon>
        <taxon>Mycenaceae</taxon>
        <taxon>Mycena</taxon>
    </lineage>
</organism>
<name>A0AAD7K5B3_9AGAR</name>